<dbReference type="HOGENOM" id="CLU_037980_0_0_1"/>
<keyword evidence="3" id="KW-1185">Reference proteome</keyword>
<evidence type="ECO:0000313" key="3">
    <source>
        <dbReference type="Proteomes" id="UP000008063"/>
    </source>
</evidence>
<dbReference type="OrthoDB" id="5570013at2759"/>
<reference evidence="3" key="1">
    <citation type="journal article" date="2011" name="Science">
        <title>The plant cell wall-decomposing machinery underlies the functional diversity of forest fungi.</title>
        <authorList>
            <person name="Eastwood D.C."/>
            <person name="Floudas D."/>
            <person name="Binder M."/>
            <person name="Majcherczyk A."/>
            <person name="Schneider P."/>
            <person name="Aerts A."/>
            <person name="Asiegbu F.O."/>
            <person name="Baker S.E."/>
            <person name="Barry K."/>
            <person name="Bendiksby M."/>
            <person name="Blumentritt M."/>
            <person name="Coutinho P.M."/>
            <person name="Cullen D."/>
            <person name="de Vries R.P."/>
            <person name="Gathman A."/>
            <person name="Goodell B."/>
            <person name="Henrissat B."/>
            <person name="Ihrmark K."/>
            <person name="Kauserud H."/>
            <person name="Kohler A."/>
            <person name="LaButti K."/>
            <person name="Lapidus A."/>
            <person name="Lavin J.L."/>
            <person name="Lee Y.-H."/>
            <person name="Lindquist E."/>
            <person name="Lilly W."/>
            <person name="Lucas S."/>
            <person name="Morin E."/>
            <person name="Murat C."/>
            <person name="Oguiza J.A."/>
            <person name="Park J."/>
            <person name="Pisabarro A.G."/>
            <person name="Riley R."/>
            <person name="Rosling A."/>
            <person name="Salamov A."/>
            <person name="Schmidt O."/>
            <person name="Schmutz J."/>
            <person name="Skrede I."/>
            <person name="Stenlid J."/>
            <person name="Wiebenga A."/>
            <person name="Xie X."/>
            <person name="Kuees U."/>
            <person name="Hibbett D.S."/>
            <person name="Hoffmeister D."/>
            <person name="Hoegberg N."/>
            <person name="Martin F."/>
            <person name="Grigoriev I.V."/>
            <person name="Watkinson S.C."/>
        </authorList>
    </citation>
    <scope>NUCLEOTIDE SEQUENCE [LARGE SCALE GENOMIC DNA]</scope>
    <source>
        <strain evidence="3">strain S7.3</strain>
    </source>
</reference>
<feature type="region of interest" description="Disordered" evidence="1">
    <location>
        <begin position="184"/>
        <end position="229"/>
    </location>
</feature>
<dbReference type="AlphaFoldDB" id="F8Q820"/>
<proteinExistence type="predicted"/>
<feature type="compositionally biased region" description="Polar residues" evidence="1">
    <location>
        <begin position="206"/>
        <end position="229"/>
    </location>
</feature>
<feature type="compositionally biased region" description="Basic and acidic residues" evidence="1">
    <location>
        <begin position="194"/>
        <end position="205"/>
    </location>
</feature>
<dbReference type="STRING" id="936435.F8Q820"/>
<organism evidence="3">
    <name type="scientific">Serpula lacrymans var. lacrymans (strain S7.3)</name>
    <name type="common">Dry rot fungus</name>
    <dbReference type="NCBI Taxonomy" id="936435"/>
    <lineage>
        <taxon>Eukaryota</taxon>
        <taxon>Fungi</taxon>
        <taxon>Dikarya</taxon>
        <taxon>Basidiomycota</taxon>
        <taxon>Agaricomycotina</taxon>
        <taxon>Agaricomycetes</taxon>
        <taxon>Agaricomycetidae</taxon>
        <taxon>Boletales</taxon>
        <taxon>Coniophorineae</taxon>
        <taxon>Serpulaceae</taxon>
        <taxon>Serpula</taxon>
    </lineage>
</organism>
<accession>F8Q820</accession>
<protein>
    <submittedName>
        <fullName evidence="2">Uncharacterized protein</fullName>
    </submittedName>
</protein>
<sequence length="241" mass="25207">MRFKVTVTFPATSDGKPLSVKDFESTSSYYSYQIGNLLGPIYFSTFNIHADSAGITSGSIFAGAGTFKASKAAITGAFNVSSSLELTTTDAKITAQVGLQNDVASYLTGVQTSDSSNAATGGNFTVSATTVKAPINLTYTNSPVNSIQNLVVSTVYEPITVSLNSAYEGAFKLDSSYSHLTVNKSGATDPSGQGRERVLEKDSNSSDHVTGSAYWNPNSGPGLSQSSVQLKTSKSSIRLTV</sequence>
<evidence type="ECO:0000256" key="1">
    <source>
        <dbReference type="SAM" id="MobiDB-lite"/>
    </source>
</evidence>
<name>F8Q820_SERL3</name>
<dbReference type="eggNOG" id="ENOG502SAMB">
    <property type="taxonomic scope" value="Eukaryota"/>
</dbReference>
<gene>
    <name evidence="2" type="ORF">SERLA73DRAFT_113394</name>
</gene>
<dbReference type="Proteomes" id="UP000008063">
    <property type="component" value="Unassembled WGS sequence"/>
</dbReference>
<evidence type="ECO:0000313" key="2">
    <source>
        <dbReference type="EMBL" id="EGN95708.1"/>
    </source>
</evidence>
<dbReference type="InParanoid" id="F8Q820"/>
<dbReference type="EMBL" id="GL945485">
    <property type="protein sequence ID" value="EGN95708.1"/>
    <property type="molecule type" value="Genomic_DNA"/>
</dbReference>